<reference evidence="2 3" key="1">
    <citation type="journal article" date="2019" name="Nat. Microbiol.">
        <title>Mediterranean grassland soil C-N compound turnover is dependent on rainfall and depth, and is mediated by genomically divergent microorganisms.</title>
        <authorList>
            <person name="Diamond S."/>
            <person name="Andeer P.F."/>
            <person name="Li Z."/>
            <person name="Crits-Christoph A."/>
            <person name="Burstein D."/>
            <person name="Anantharaman K."/>
            <person name="Lane K.R."/>
            <person name="Thomas B.C."/>
            <person name="Pan C."/>
            <person name="Northen T.R."/>
            <person name="Banfield J.F."/>
        </authorList>
    </citation>
    <scope>NUCLEOTIDE SEQUENCE [LARGE SCALE GENOMIC DNA]</scope>
    <source>
        <strain evidence="2">WS_11</strain>
    </source>
</reference>
<name>A0A538UAV3_UNCEI</name>
<evidence type="ECO:0000256" key="1">
    <source>
        <dbReference type="SAM" id="MobiDB-lite"/>
    </source>
</evidence>
<accession>A0A538UAV3</accession>
<organism evidence="2 3">
    <name type="scientific">Eiseniibacteriota bacterium</name>
    <dbReference type="NCBI Taxonomy" id="2212470"/>
    <lineage>
        <taxon>Bacteria</taxon>
        <taxon>Candidatus Eiseniibacteriota</taxon>
    </lineage>
</organism>
<dbReference type="EMBL" id="VBPB01000086">
    <property type="protein sequence ID" value="TMQ72977.1"/>
    <property type="molecule type" value="Genomic_DNA"/>
</dbReference>
<dbReference type="AlphaFoldDB" id="A0A538UAV3"/>
<protein>
    <submittedName>
        <fullName evidence="2">Uncharacterized protein</fullName>
    </submittedName>
</protein>
<proteinExistence type="predicted"/>
<sequence length="95" mass="10880">MTVTVRERELLRDETLADPEYADRFRESHGRWVARFTASELDDMLGYVAEAANHTRQAKLRAELDALYERLEPLEQAAGPSRPPGKSWIMIGRPP</sequence>
<comment type="caution">
    <text evidence="2">The sequence shown here is derived from an EMBL/GenBank/DDBJ whole genome shotgun (WGS) entry which is preliminary data.</text>
</comment>
<evidence type="ECO:0000313" key="3">
    <source>
        <dbReference type="Proteomes" id="UP000319771"/>
    </source>
</evidence>
<dbReference type="Proteomes" id="UP000319771">
    <property type="component" value="Unassembled WGS sequence"/>
</dbReference>
<feature type="region of interest" description="Disordered" evidence="1">
    <location>
        <begin position="75"/>
        <end position="95"/>
    </location>
</feature>
<gene>
    <name evidence="2" type="ORF">E6K81_05990</name>
</gene>
<evidence type="ECO:0000313" key="2">
    <source>
        <dbReference type="EMBL" id="TMQ72977.1"/>
    </source>
</evidence>